<keyword evidence="1" id="KW-0812">Transmembrane</keyword>
<evidence type="ECO:0000313" key="4">
    <source>
        <dbReference type="Proteomes" id="UP000823842"/>
    </source>
</evidence>
<feature type="domain" description="DUF4367" evidence="2">
    <location>
        <begin position="162"/>
        <end position="275"/>
    </location>
</feature>
<dbReference type="EMBL" id="DWYZ01000091">
    <property type="protein sequence ID" value="HJB28070.1"/>
    <property type="molecule type" value="Genomic_DNA"/>
</dbReference>
<sequence length="277" mass="31911">MNKKFEEDNELKKLLDEQLIREAEIMEEALFSDEDFEDYEMTDEEVEASYKKLMESVNDAAEKKTEPVEEEKIIPIQEKHAHTGRRLPAMRVAGIAVACIAGVFAASMTSEGNRQYVVESMRYLLGEDTRIVVSNDEQNDKSSSDEYEAIADIEETLGVDVPEFMYRPSGFEYQDYYVNKKAGNAWIEYGYKEAVITLDIDQKGENSSSKIDSMHGSEKNTVNIIREDIVVDIRKIQDEKDIIPSYSAQWERKGTIYLLSGKLERDIFCKIIEEIRY</sequence>
<protein>
    <submittedName>
        <fullName evidence="3">DUF4367 domain-containing protein</fullName>
    </submittedName>
</protein>
<name>A0A9D2LRT1_9FIRM</name>
<evidence type="ECO:0000313" key="3">
    <source>
        <dbReference type="EMBL" id="HJB28070.1"/>
    </source>
</evidence>
<reference evidence="3" key="2">
    <citation type="submission" date="2021-04" db="EMBL/GenBank/DDBJ databases">
        <authorList>
            <person name="Gilroy R."/>
        </authorList>
    </citation>
    <scope>NUCLEOTIDE SEQUENCE</scope>
    <source>
        <strain evidence="3">ChiSjej1B19-5720</strain>
    </source>
</reference>
<dbReference type="Proteomes" id="UP000823842">
    <property type="component" value="Unassembled WGS sequence"/>
</dbReference>
<dbReference type="AlphaFoldDB" id="A0A9D2LRT1"/>
<keyword evidence="1" id="KW-0472">Membrane</keyword>
<organism evidence="3 4">
    <name type="scientific">Candidatus Blautia faecavium</name>
    <dbReference type="NCBI Taxonomy" id="2838487"/>
    <lineage>
        <taxon>Bacteria</taxon>
        <taxon>Bacillati</taxon>
        <taxon>Bacillota</taxon>
        <taxon>Clostridia</taxon>
        <taxon>Lachnospirales</taxon>
        <taxon>Lachnospiraceae</taxon>
        <taxon>Blautia</taxon>
    </lineage>
</organism>
<proteinExistence type="predicted"/>
<reference evidence="3" key="1">
    <citation type="journal article" date="2021" name="PeerJ">
        <title>Extensive microbial diversity within the chicken gut microbiome revealed by metagenomics and culture.</title>
        <authorList>
            <person name="Gilroy R."/>
            <person name="Ravi A."/>
            <person name="Getino M."/>
            <person name="Pursley I."/>
            <person name="Horton D.L."/>
            <person name="Alikhan N.F."/>
            <person name="Baker D."/>
            <person name="Gharbi K."/>
            <person name="Hall N."/>
            <person name="Watson M."/>
            <person name="Adriaenssens E.M."/>
            <person name="Foster-Nyarko E."/>
            <person name="Jarju S."/>
            <person name="Secka A."/>
            <person name="Antonio M."/>
            <person name="Oren A."/>
            <person name="Chaudhuri R.R."/>
            <person name="La Ragione R."/>
            <person name="Hildebrand F."/>
            <person name="Pallen M.J."/>
        </authorList>
    </citation>
    <scope>NUCLEOTIDE SEQUENCE</scope>
    <source>
        <strain evidence="3">ChiSjej1B19-5720</strain>
    </source>
</reference>
<evidence type="ECO:0000256" key="1">
    <source>
        <dbReference type="SAM" id="Phobius"/>
    </source>
</evidence>
<evidence type="ECO:0000259" key="2">
    <source>
        <dbReference type="Pfam" id="PF14285"/>
    </source>
</evidence>
<gene>
    <name evidence="3" type="ORF">IAA06_04665</name>
</gene>
<dbReference type="Pfam" id="PF14285">
    <property type="entry name" value="DUF4367"/>
    <property type="match status" value="1"/>
</dbReference>
<dbReference type="InterPro" id="IPR025377">
    <property type="entry name" value="DUF4367"/>
</dbReference>
<accession>A0A9D2LRT1</accession>
<comment type="caution">
    <text evidence="3">The sequence shown here is derived from an EMBL/GenBank/DDBJ whole genome shotgun (WGS) entry which is preliminary data.</text>
</comment>
<keyword evidence="1" id="KW-1133">Transmembrane helix</keyword>
<feature type="transmembrane region" description="Helical" evidence="1">
    <location>
        <begin position="89"/>
        <end position="108"/>
    </location>
</feature>